<dbReference type="GO" id="GO:0022857">
    <property type="term" value="F:transmembrane transporter activity"/>
    <property type="evidence" value="ECO:0007669"/>
    <property type="project" value="InterPro"/>
</dbReference>
<dbReference type="GO" id="GO:0016020">
    <property type="term" value="C:membrane"/>
    <property type="evidence" value="ECO:0007669"/>
    <property type="project" value="InterPro"/>
</dbReference>
<dbReference type="InterPro" id="IPR058625">
    <property type="entry name" value="MdtA-like_BSH"/>
</dbReference>
<dbReference type="Gene3D" id="2.40.420.20">
    <property type="match status" value="1"/>
</dbReference>
<dbReference type="Gene3D" id="2.40.30.170">
    <property type="match status" value="1"/>
</dbReference>
<reference evidence="8 9" key="1">
    <citation type="submission" date="2016-11" db="EMBL/GenBank/DDBJ databases">
        <authorList>
            <person name="Jaros S."/>
            <person name="Januszkiewicz K."/>
            <person name="Wedrychowicz H."/>
        </authorList>
    </citation>
    <scope>NUCLEOTIDE SEQUENCE [LARGE SCALE GENOMIC DNA]</scope>
    <source>
        <strain evidence="8 9">GAS242</strain>
    </source>
</reference>
<dbReference type="Pfam" id="PF25917">
    <property type="entry name" value="BSH_RND"/>
    <property type="match status" value="1"/>
</dbReference>
<evidence type="ECO:0000256" key="5">
    <source>
        <dbReference type="SAM" id="MobiDB-lite"/>
    </source>
</evidence>
<evidence type="ECO:0000259" key="6">
    <source>
        <dbReference type="Pfam" id="PF25917"/>
    </source>
</evidence>
<feature type="domain" description="CusB-like beta-barrel" evidence="7">
    <location>
        <begin position="278"/>
        <end position="346"/>
    </location>
</feature>
<feature type="coiled-coil region" evidence="4">
    <location>
        <begin position="190"/>
        <end position="217"/>
    </location>
</feature>
<feature type="compositionally biased region" description="Basic and acidic residues" evidence="5">
    <location>
        <begin position="141"/>
        <end position="173"/>
    </location>
</feature>
<accession>A0A1M5IFB7</accession>
<dbReference type="NCBIfam" id="TIGR01730">
    <property type="entry name" value="RND_mfp"/>
    <property type="match status" value="1"/>
</dbReference>
<sequence>MRFLVAGLLCALILGLGYTFSQGNPAPTYLTAPVERGNISTLVKASGTVEAVISVDVSSQLSGRIAEVFVNFNDAIKTGQPIAQIDQEIFAARVNEAKAALRVARATAQVEKAALQRATVGVTNAQTAKKLAEAQSAANKARQDEVERDLLRKRELARTGSGTERDLSQVRAQRDAGAADLHASLEQIQMKAEAIAIAEAEEHMAEANLENAQAVVEQRQAALDQAGLDLERTVLRAPIDGIIIKRDVNPGQTVAVSLEAKTLFKIANDLREMEVHGKIDEADVGQLKPGQATLFTVDAYPDRIFSGQVLQIRKAPEVVQNVVTYTTIVSAPNPDLLLLPGMTAQLGIIVSNTGEILKIPSQAMRFRPNGAGPVSGHPSANPAASSRGAATVWLVGDDGRPNPVAVRLGASDDNSAALLDGSLNEGQQVIIGIANSQQQRGYFGIRLGF</sequence>
<dbReference type="Gene3D" id="1.10.287.470">
    <property type="entry name" value="Helix hairpin bin"/>
    <property type="match status" value="1"/>
</dbReference>
<evidence type="ECO:0000256" key="2">
    <source>
        <dbReference type="ARBA" id="ARBA00009477"/>
    </source>
</evidence>
<dbReference type="InterPro" id="IPR050465">
    <property type="entry name" value="UPF0194_transport"/>
</dbReference>
<dbReference type="Pfam" id="PF25954">
    <property type="entry name" value="Beta-barrel_RND_2"/>
    <property type="match status" value="1"/>
</dbReference>
<protein>
    <submittedName>
        <fullName evidence="8">HlyD family secretion protein</fullName>
    </submittedName>
</protein>
<comment type="subcellular location">
    <subcellularLocation>
        <location evidence="1">Cell envelope</location>
    </subcellularLocation>
</comment>
<dbReference type="EMBL" id="LT670818">
    <property type="protein sequence ID" value="SHG26513.1"/>
    <property type="molecule type" value="Genomic_DNA"/>
</dbReference>
<proteinExistence type="inferred from homology"/>
<evidence type="ECO:0000313" key="8">
    <source>
        <dbReference type="EMBL" id="SHG26513.1"/>
    </source>
</evidence>
<dbReference type="RefSeq" id="WP_079565414.1">
    <property type="nucleotide sequence ID" value="NZ_LT670818.1"/>
</dbReference>
<evidence type="ECO:0000256" key="3">
    <source>
        <dbReference type="ARBA" id="ARBA00023054"/>
    </source>
</evidence>
<dbReference type="InterPro" id="IPR006143">
    <property type="entry name" value="RND_pump_MFP"/>
</dbReference>
<evidence type="ECO:0000259" key="7">
    <source>
        <dbReference type="Pfam" id="PF25954"/>
    </source>
</evidence>
<name>A0A1M5IFB7_9BRAD</name>
<comment type="similarity">
    <text evidence="2">Belongs to the membrane fusion protein (MFP) (TC 8.A.1) family.</text>
</comment>
<gene>
    <name evidence="8" type="ORF">SAMN05444169_1503</name>
</gene>
<dbReference type="PANTHER" id="PTHR32347:SF14">
    <property type="entry name" value="EFFLUX SYSTEM COMPONENT YKNX-RELATED"/>
    <property type="match status" value="1"/>
</dbReference>
<feature type="domain" description="Multidrug resistance protein MdtA-like barrel-sandwich hybrid" evidence="6">
    <location>
        <begin position="55"/>
        <end position="255"/>
    </location>
</feature>
<dbReference type="GO" id="GO:0030313">
    <property type="term" value="C:cell envelope"/>
    <property type="evidence" value="ECO:0007669"/>
    <property type="project" value="UniProtKB-SubCell"/>
</dbReference>
<feature type="region of interest" description="Disordered" evidence="5">
    <location>
        <begin position="134"/>
        <end position="173"/>
    </location>
</feature>
<dbReference type="AlphaFoldDB" id="A0A1M5IFB7"/>
<evidence type="ECO:0000313" key="9">
    <source>
        <dbReference type="Proteomes" id="UP000190675"/>
    </source>
</evidence>
<keyword evidence="3 4" id="KW-0175">Coiled coil</keyword>
<dbReference type="Proteomes" id="UP000190675">
    <property type="component" value="Chromosome I"/>
</dbReference>
<evidence type="ECO:0000256" key="1">
    <source>
        <dbReference type="ARBA" id="ARBA00004196"/>
    </source>
</evidence>
<dbReference type="OrthoDB" id="9791520at2"/>
<organism evidence="8 9">
    <name type="scientific">Bradyrhizobium erythrophlei</name>
    <dbReference type="NCBI Taxonomy" id="1437360"/>
    <lineage>
        <taxon>Bacteria</taxon>
        <taxon>Pseudomonadati</taxon>
        <taxon>Pseudomonadota</taxon>
        <taxon>Alphaproteobacteria</taxon>
        <taxon>Hyphomicrobiales</taxon>
        <taxon>Nitrobacteraceae</taxon>
        <taxon>Bradyrhizobium</taxon>
    </lineage>
</organism>
<evidence type="ECO:0000256" key="4">
    <source>
        <dbReference type="SAM" id="Coils"/>
    </source>
</evidence>
<dbReference type="Gene3D" id="2.40.50.100">
    <property type="match status" value="1"/>
</dbReference>
<dbReference type="InterPro" id="IPR058792">
    <property type="entry name" value="Beta-barrel_RND_2"/>
</dbReference>
<dbReference type="PANTHER" id="PTHR32347">
    <property type="entry name" value="EFFLUX SYSTEM COMPONENT YKNX-RELATED"/>
    <property type="match status" value="1"/>
</dbReference>
<dbReference type="SUPFAM" id="SSF111369">
    <property type="entry name" value="HlyD-like secretion proteins"/>
    <property type="match status" value="2"/>
</dbReference>